<organism evidence="1 2">
    <name type="scientific">Streblomastix strix</name>
    <dbReference type="NCBI Taxonomy" id="222440"/>
    <lineage>
        <taxon>Eukaryota</taxon>
        <taxon>Metamonada</taxon>
        <taxon>Preaxostyla</taxon>
        <taxon>Oxymonadida</taxon>
        <taxon>Streblomastigidae</taxon>
        <taxon>Streblomastix</taxon>
    </lineage>
</organism>
<dbReference type="EMBL" id="SNRW01049299">
    <property type="protein sequence ID" value="KAA6311324.1"/>
    <property type="molecule type" value="Genomic_DNA"/>
</dbReference>
<protein>
    <submittedName>
        <fullName evidence="1">Uncharacterized protein</fullName>
    </submittedName>
</protein>
<evidence type="ECO:0000313" key="1">
    <source>
        <dbReference type="EMBL" id="KAA6311324.1"/>
    </source>
</evidence>
<proteinExistence type="predicted"/>
<dbReference type="AlphaFoldDB" id="A0A5J4PRX3"/>
<comment type="caution">
    <text evidence="1">The sequence shown here is derived from an EMBL/GenBank/DDBJ whole genome shotgun (WGS) entry which is preliminary data.</text>
</comment>
<gene>
    <name evidence="1" type="ORF">EZS28_056149</name>
</gene>
<accession>A0A5J4PRX3</accession>
<dbReference type="Proteomes" id="UP000324800">
    <property type="component" value="Unassembled WGS sequence"/>
</dbReference>
<feature type="non-terminal residue" evidence="1">
    <location>
        <position position="148"/>
    </location>
</feature>
<name>A0A5J4PRX3_9EUKA</name>
<evidence type="ECO:0000313" key="2">
    <source>
        <dbReference type="Proteomes" id="UP000324800"/>
    </source>
</evidence>
<reference evidence="1 2" key="1">
    <citation type="submission" date="2019-03" db="EMBL/GenBank/DDBJ databases">
        <title>Single cell metagenomics reveals metabolic interactions within the superorganism composed of flagellate Streblomastix strix and complex community of Bacteroidetes bacteria on its surface.</title>
        <authorList>
            <person name="Treitli S.C."/>
            <person name="Kolisko M."/>
            <person name="Husnik F."/>
            <person name="Keeling P."/>
            <person name="Hampl V."/>
        </authorList>
    </citation>
    <scope>NUCLEOTIDE SEQUENCE [LARGE SCALE GENOMIC DNA]</scope>
    <source>
        <strain evidence="1">ST1C</strain>
    </source>
</reference>
<sequence length="148" mass="17836">MKNFSDEFDHWAESLMEDEWSMLDPETHCFILVVFMIESETEEWSEILIHLIVMKCGLQIDLYHEVLMLQQLSEALNIFHYEMCRLEMFIQQRTIYYLSPFSLILFRYRKAITNLINLNLHRKHQLDDNKAYKQDKSSSFMNKISSAN</sequence>